<evidence type="ECO:0000256" key="1">
    <source>
        <dbReference type="SAM" id="MobiDB-lite"/>
    </source>
</evidence>
<name>A0AAJ0GFT1_9PEZI</name>
<feature type="compositionally biased region" description="Polar residues" evidence="1">
    <location>
        <begin position="102"/>
        <end position="114"/>
    </location>
</feature>
<feature type="compositionally biased region" description="Polar residues" evidence="1">
    <location>
        <begin position="1"/>
        <end position="10"/>
    </location>
</feature>
<keyword evidence="4" id="KW-1185">Reference proteome</keyword>
<evidence type="ECO:0000256" key="2">
    <source>
        <dbReference type="SAM" id="Phobius"/>
    </source>
</evidence>
<evidence type="ECO:0000313" key="4">
    <source>
        <dbReference type="Proteomes" id="UP001271007"/>
    </source>
</evidence>
<reference evidence="3" key="1">
    <citation type="submission" date="2023-04" db="EMBL/GenBank/DDBJ databases">
        <title>Black Yeasts Isolated from many extreme environments.</title>
        <authorList>
            <person name="Coleine C."/>
            <person name="Stajich J.E."/>
            <person name="Selbmann L."/>
        </authorList>
    </citation>
    <scope>NUCLEOTIDE SEQUENCE</scope>
    <source>
        <strain evidence="3">CCFEE 5312</strain>
    </source>
</reference>
<protein>
    <submittedName>
        <fullName evidence="3">Uncharacterized protein</fullName>
    </submittedName>
</protein>
<feature type="transmembrane region" description="Helical" evidence="2">
    <location>
        <begin position="128"/>
        <end position="151"/>
    </location>
</feature>
<sequence length="320" mass="33673">MASPAPTTSPAGDGIAKKKMRPNPARRKASKAKSETQTAQLGTPPPVPEETATNTAVAKPSKPTAPATAASPASKQLTRTKTTPAVVPLPTKQNPQPAPASQKPSLTRTKTAPESGSKAKTLALTTPALVTGGLVGCAAGAAILLGVGIWYDFSGAESAILAARAAKLCVDNLSEEIITSLKSGTYSSDEALDMLRRTTLAYASTIPEGAPFVERIFREIDMVRKQRGREIDKVVVETYAQLAKAGIKGASPAEMRSIVFGQMMKLSNFASKATQDVVARNPKLRPFRDETMKSLQGPPETKVPTVRVNMAVRQKLVGGT</sequence>
<keyword evidence="2" id="KW-0812">Transmembrane</keyword>
<accession>A0AAJ0GFT1</accession>
<proteinExistence type="predicted"/>
<dbReference type="AlphaFoldDB" id="A0AAJ0GFT1"/>
<feature type="region of interest" description="Disordered" evidence="1">
    <location>
        <begin position="1"/>
        <end position="119"/>
    </location>
</feature>
<feature type="compositionally biased region" description="Low complexity" evidence="1">
    <location>
        <begin position="55"/>
        <end position="75"/>
    </location>
</feature>
<organism evidence="3 4">
    <name type="scientific">Extremus antarcticus</name>
    <dbReference type="NCBI Taxonomy" id="702011"/>
    <lineage>
        <taxon>Eukaryota</taxon>
        <taxon>Fungi</taxon>
        <taxon>Dikarya</taxon>
        <taxon>Ascomycota</taxon>
        <taxon>Pezizomycotina</taxon>
        <taxon>Dothideomycetes</taxon>
        <taxon>Dothideomycetidae</taxon>
        <taxon>Mycosphaerellales</taxon>
        <taxon>Extremaceae</taxon>
        <taxon>Extremus</taxon>
    </lineage>
</organism>
<gene>
    <name evidence="3" type="ORF">LTR09_002416</name>
</gene>
<dbReference type="Proteomes" id="UP001271007">
    <property type="component" value="Unassembled WGS sequence"/>
</dbReference>
<dbReference type="EMBL" id="JAWDJX010000005">
    <property type="protein sequence ID" value="KAK3056623.1"/>
    <property type="molecule type" value="Genomic_DNA"/>
</dbReference>
<keyword evidence="2" id="KW-1133">Transmembrane helix</keyword>
<feature type="compositionally biased region" description="Basic residues" evidence="1">
    <location>
        <begin position="17"/>
        <end position="31"/>
    </location>
</feature>
<comment type="caution">
    <text evidence="3">The sequence shown here is derived from an EMBL/GenBank/DDBJ whole genome shotgun (WGS) entry which is preliminary data.</text>
</comment>
<evidence type="ECO:0000313" key="3">
    <source>
        <dbReference type="EMBL" id="KAK3056623.1"/>
    </source>
</evidence>
<keyword evidence="2" id="KW-0472">Membrane</keyword>